<name>A0A0A9HD68_ARUDO</name>
<sequence>MLPQNSEVPHTKVYKVQKFRISHLASVNPNLFGFPFVKRKYIFVFPSEES</sequence>
<accession>A0A0A9HD68</accession>
<reference evidence="1" key="1">
    <citation type="submission" date="2014-09" db="EMBL/GenBank/DDBJ databases">
        <authorList>
            <person name="Magalhaes I.L.F."/>
            <person name="Oliveira U."/>
            <person name="Santos F.R."/>
            <person name="Vidigal T.H.D.A."/>
            <person name="Brescovit A.D."/>
            <person name="Santos A.J."/>
        </authorList>
    </citation>
    <scope>NUCLEOTIDE SEQUENCE</scope>
    <source>
        <tissue evidence="1">Shoot tissue taken approximately 20 cm above the soil surface</tissue>
    </source>
</reference>
<organism evidence="1">
    <name type="scientific">Arundo donax</name>
    <name type="common">Giant reed</name>
    <name type="synonym">Donax arundinaceus</name>
    <dbReference type="NCBI Taxonomy" id="35708"/>
    <lineage>
        <taxon>Eukaryota</taxon>
        <taxon>Viridiplantae</taxon>
        <taxon>Streptophyta</taxon>
        <taxon>Embryophyta</taxon>
        <taxon>Tracheophyta</taxon>
        <taxon>Spermatophyta</taxon>
        <taxon>Magnoliopsida</taxon>
        <taxon>Liliopsida</taxon>
        <taxon>Poales</taxon>
        <taxon>Poaceae</taxon>
        <taxon>PACMAD clade</taxon>
        <taxon>Arundinoideae</taxon>
        <taxon>Arundineae</taxon>
        <taxon>Arundo</taxon>
    </lineage>
</organism>
<dbReference type="AlphaFoldDB" id="A0A0A9HD68"/>
<protein>
    <submittedName>
        <fullName evidence="1">Uncharacterized protein</fullName>
    </submittedName>
</protein>
<dbReference type="EMBL" id="GBRH01167033">
    <property type="protein sequence ID" value="JAE30863.1"/>
    <property type="molecule type" value="Transcribed_RNA"/>
</dbReference>
<proteinExistence type="predicted"/>
<reference evidence="1" key="2">
    <citation type="journal article" date="2015" name="Data Brief">
        <title>Shoot transcriptome of the giant reed, Arundo donax.</title>
        <authorList>
            <person name="Barrero R.A."/>
            <person name="Guerrero F.D."/>
            <person name="Moolhuijzen P."/>
            <person name="Goolsby J.A."/>
            <person name="Tidwell J."/>
            <person name="Bellgard S.E."/>
            <person name="Bellgard M.I."/>
        </authorList>
    </citation>
    <scope>NUCLEOTIDE SEQUENCE</scope>
    <source>
        <tissue evidence="1">Shoot tissue taken approximately 20 cm above the soil surface</tissue>
    </source>
</reference>
<evidence type="ECO:0000313" key="1">
    <source>
        <dbReference type="EMBL" id="JAE30863.1"/>
    </source>
</evidence>